<organism evidence="11 12">
    <name type="scientific">Acanthaster planci</name>
    <name type="common">Crown-of-thorns starfish</name>
    <dbReference type="NCBI Taxonomy" id="133434"/>
    <lineage>
        <taxon>Eukaryota</taxon>
        <taxon>Metazoa</taxon>
        <taxon>Echinodermata</taxon>
        <taxon>Eleutherozoa</taxon>
        <taxon>Asterozoa</taxon>
        <taxon>Asteroidea</taxon>
        <taxon>Valvatacea</taxon>
        <taxon>Valvatida</taxon>
        <taxon>Acanthasteridae</taxon>
        <taxon>Acanthaster</taxon>
    </lineage>
</organism>
<feature type="compositionally biased region" description="Basic and acidic residues" evidence="9">
    <location>
        <begin position="20"/>
        <end position="38"/>
    </location>
</feature>
<dbReference type="Proteomes" id="UP000694845">
    <property type="component" value="Unplaced"/>
</dbReference>
<feature type="transmembrane region" description="Helical" evidence="10">
    <location>
        <begin position="57"/>
        <end position="75"/>
    </location>
</feature>
<comment type="subcellular location">
    <subcellularLocation>
        <location evidence="1">Membrane</location>
        <topology evidence="1">Multi-pass membrane protein</topology>
    </subcellularLocation>
</comment>
<feature type="region of interest" description="Disordered" evidence="9">
    <location>
        <begin position="1"/>
        <end position="41"/>
    </location>
</feature>
<feature type="binding site" evidence="6">
    <location>
        <position position="70"/>
    </location>
    <ligand>
        <name>Na(+)</name>
        <dbReference type="ChEBI" id="CHEBI:29101"/>
        <label>1</label>
    </ligand>
</feature>
<evidence type="ECO:0000256" key="3">
    <source>
        <dbReference type="ARBA" id="ARBA00022692"/>
    </source>
</evidence>
<keyword evidence="3 8" id="KW-0812">Transmembrane</keyword>
<feature type="binding site" evidence="6">
    <location>
        <position position="444"/>
    </location>
    <ligand>
        <name>Na(+)</name>
        <dbReference type="ChEBI" id="CHEBI:29101"/>
        <label>1</label>
    </ligand>
</feature>
<protein>
    <recommendedName>
        <fullName evidence="8">Transporter</fullName>
    </recommendedName>
</protein>
<feature type="transmembrane region" description="Helical" evidence="10">
    <location>
        <begin position="341"/>
        <end position="358"/>
    </location>
</feature>
<evidence type="ECO:0000256" key="1">
    <source>
        <dbReference type="ARBA" id="ARBA00004141"/>
    </source>
</evidence>
<keyword evidence="5 10" id="KW-0472">Membrane</keyword>
<feature type="transmembrane region" description="Helical" evidence="10">
    <location>
        <begin position="129"/>
        <end position="156"/>
    </location>
</feature>
<keyword evidence="4 10" id="KW-1133">Transmembrane helix</keyword>
<keyword evidence="11" id="KW-1185">Reference proteome</keyword>
<dbReference type="PROSITE" id="PS00754">
    <property type="entry name" value="NA_NEUROTRAN_SYMP_2"/>
    <property type="match status" value="1"/>
</dbReference>
<feature type="binding site" evidence="6">
    <location>
        <position position="344"/>
    </location>
    <ligand>
        <name>Na(+)</name>
        <dbReference type="ChEBI" id="CHEBI:29101"/>
        <label>1</label>
    </ligand>
</feature>
<evidence type="ECO:0000256" key="7">
    <source>
        <dbReference type="PIRSR" id="PIRSR600175-2"/>
    </source>
</evidence>
<feature type="transmembrane region" description="Helical" evidence="10">
    <location>
        <begin position="259"/>
        <end position="278"/>
    </location>
</feature>
<feature type="binding site" evidence="6">
    <location>
        <position position="65"/>
    </location>
    <ligand>
        <name>Na(+)</name>
        <dbReference type="ChEBI" id="CHEBI:29101"/>
        <label>1</label>
    </ligand>
</feature>
<name>A0A8B7ZCH3_ACAPL</name>
<keyword evidence="2 8" id="KW-0813">Transport</keyword>
<dbReference type="InterPro" id="IPR037272">
    <property type="entry name" value="SNS_sf"/>
</dbReference>
<dbReference type="OrthoDB" id="6581954at2759"/>
<evidence type="ECO:0000256" key="6">
    <source>
        <dbReference type="PIRSR" id="PIRSR600175-1"/>
    </source>
</evidence>
<feature type="transmembrane region" description="Helical" evidence="10">
    <location>
        <begin position="473"/>
        <end position="498"/>
    </location>
</feature>
<dbReference type="AlphaFoldDB" id="A0A8B7ZCH3"/>
<dbReference type="PRINTS" id="PR00176">
    <property type="entry name" value="NANEUSMPORT"/>
</dbReference>
<feature type="disulfide bond" evidence="7">
    <location>
        <begin position="168"/>
        <end position="177"/>
    </location>
</feature>
<accession>A0A8B7ZCH3</accession>
<dbReference type="RefSeq" id="XP_022102536.1">
    <property type="nucleotide sequence ID" value="XM_022246844.1"/>
</dbReference>
<evidence type="ECO:0000256" key="10">
    <source>
        <dbReference type="SAM" id="Phobius"/>
    </source>
</evidence>
<evidence type="ECO:0000313" key="13">
    <source>
        <dbReference type="RefSeq" id="XP_022102536.1"/>
    </source>
</evidence>
<feature type="transmembrane region" description="Helical" evidence="10">
    <location>
        <begin position="429"/>
        <end position="461"/>
    </location>
</feature>
<feature type="transmembrane region" description="Helical" evidence="10">
    <location>
        <begin position="370"/>
        <end position="396"/>
    </location>
</feature>
<feature type="binding site" evidence="6">
    <location>
        <position position="66"/>
    </location>
    <ligand>
        <name>Na(+)</name>
        <dbReference type="ChEBI" id="CHEBI:29101"/>
        <label>1</label>
    </ligand>
</feature>
<dbReference type="OMA" id="MARGCIM"/>
<dbReference type="Pfam" id="PF00209">
    <property type="entry name" value="SNF"/>
    <property type="match status" value="1"/>
</dbReference>
<dbReference type="RefSeq" id="XP_022102535.1">
    <property type="nucleotide sequence ID" value="XM_022246843.1"/>
</dbReference>
<evidence type="ECO:0000313" key="11">
    <source>
        <dbReference type="Proteomes" id="UP000694845"/>
    </source>
</evidence>
<comment type="similarity">
    <text evidence="8">Belongs to the sodium:neurotransmitter symporter (SNF) (TC 2.A.22) family.</text>
</comment>
<dbReference type="GeneID" id="110985661"/>
<evidence type="ECO:0000256" key="2">
    <source>
        <dbReference type="ARBA" id="ARBA00022448"/>
    </source>
</evidence>
<keyword evidence="6" id="KW-0479">Metal-binding</keyword>
<dbReference type="GO" id="GO:0046872">
    <property type="term" value="F:metal ion binding"/>
    <property type="evidence" value="ECO:0007669"/>
    <property type="project" value="UniProtKB-KW"/>
</dbReference>
<evidence type="ECO:0000256" key="4">
    <source>
        <dbReference type="ARBA" id="ARBA00022989"/>
    </source>
</evidence>
<dbReference type="PROSITE" id="PS50267">
    <property type="entry name" value="NA_NEUROTRAN_SYMP_3"/>
    <property type="match status" value="1"/>
</dbReference>
<dbReference type="InterPro" id="IPR000175">
    <property type="entry name" value="Na/ntran_symport"/>
</dbReference>
<feature type="transmembrane region" description="Helical" evidence="10">
    <location>
        <begin position="290"/>
        <end position="321"/>
    </location>
</feature>
<dbReference type="GO" id="GO:0005886">
    <property type="term" value="C:plasma membrane"/>
    <property type="evidence" value="ECO:0007669"/>
    <property type="project" value="TreeGrafter"/>
</dbReference>
<sequence length="664" mass="74818">MKGTGPYPPLESDNSDGNPDQEKEERALNGDGVERADNGSEMCSIPERGNWTNKLDFILSCVGYAVGLGNIWRFPYLCYKNGGGAFLIPYFLCLLMSGIPMFLLEITLGQFMARGCIMSWQICPLFQGVGYATTVICTFCNQYYVTILAWALYYFFKSFTTEVPWATCGNPWNTEQCIESKEEGSVGPCLNYTYNLTNETDYIDYALFDVPEDGNLTDFNTTLLPYCYNATDTRVSSSQEFWENKVLQLSGGLDEIGTLVWPLVLCLLLAWVLVYFIVWKGVKSSGKVVYFTATFPYVVLTIMLIRGVTLPGAGTGLLFYLQPDISRLRDPQVWIDAGSQIFYSYAVGFGTLTALGSYNKFHNNCYRDTLIVTAIGCCTSIYGGLVIFSVLGFMAYEQDVSVGEVSDGGPGLAFIAYPKALSLMPGAPFWSVLFFFMILLVGIDSQFVAVEGLITALVDIFPRQLRGGHRREVFTLVVCFLTFLSGLIFVTNGGMYVFKLYDYYAVSYPLFLIGAVESVVIAWVYGANRFYDNMEHMMGVRPFIWFKICWKFLVPLEATGIFIFAIVKHKPIEYNGYAYPPWGTFVGWALSLLSIMMIPITFIVLLLRSKGSLWERWHILTTPRLQSHQIQPTTDTPVIMDSFKKYPLEEGNLTEKERLKRELC</sequence>
<dbReference type="KEGG" id="aplc:110985661"/>
<evidence type="ECO:0000256" key="5">
    <source>
        <dbReference type="ARBA" id="ARBA00023136"/>
    </source>
</evidence>
<evidence type="ECO:0000313" key="12">
    <source>
        <dbReference type="RefSeq" id="XP_022102535.1"/>
    </source>
</evidence>
<feature type="binding site" evidence="6">
    <location>
        <position position="445"/>
    </location>
    <ligand>
        <name>Na(+)</name>
        <dbReference type="ChEBI" id="CHEBI:29101"/>
        <label>1</label>
    </ligand>
</feature>
<feature type="transmembrane region" description="Helical" evidence="10">
    <location>
        <begin position="504"/>
        <end position="527"/>
    </location>
</feature>
<feature type="binding site" evidence="6">
    <location>
        <position position="63"/>
    </location>
    <ligand>
        <name>Na(+)</name>
        <dbReference type="ChEBI" id="CHEBI:29101"/>
        <label>1</label>
    </ligand>
</feature>
<reference evidence="12 13" key="1">
    <citation type="submission" date="2025-04" db="UniProtKB">
        <authorList>
            <consortium name="RefSeq"/>
        </authorList>
    </citation>
    <scope>IDENTIFICATION</scope>
</reference>
<feature type="transmembrane region" description="Helical" evidence="10">
    <location>
        <begin position="548"/>
        <end position="567"/>
    </location>
</feature>
<keyword evidence="8" id="KW-0769">Symport</keyword>
<dbReference type="PANTHER" id="PTHR11616">
    <property type="entry name" value="SODIUM/CHLORIDE DEPENDENT TRANSPORTER"/>
    <property type="match status" value="1"/>
</dbReference>
<dbReference type="CDD" id="cd11496">
    <property type="entry name" value="SLC6sbd-TauT-like"/>
    <property type="match status" value="1"/>
</dbReference>
<keyword evidence="7" id="KW-1015">Disulfide bond</keyword>
<gene>
    <name evidence="12 13" type="primary">LOC110985661</name>
</gene>
<dbReference type="SUPFAM" id="SSF161070">
    <property type="entry name" value="SNF-like"/>
    <property type="match status" value="1"/>
</dbReference>
<dbReference type="PROSITE" id="PS00610">
    <property type="entry name" value="NA_NEUROTRAN_SYMP_1"/>
    <property type="match status" value="1"/>
</dbReference>
<evidence type="ECO:0000256" key="8">
    <source>
        <dbReference type="RuleBase" id="RU003732"/>
    </source>
</evidence>
<dbReference type="PANTHER" id="PTHR11616:SF325">
    <property type="entry name" value="TRANSPORTER"/>
    <property type="match status" value="1"/>
</dbReference>
<feature type="transmembrane region" description="Helical" evidence="10">
    <location>
        <begin position="87"/>
        <end position="108"/>
    </location>
</feature>
<dbReference type="GO" id="GO:0005332">
    <property type="term" value="F:gamma-aminobutyric acid:sodium:chloride symporter activity"/>
    <property type="evidence" value="ECO:0007669"/>
    <property type="project" value="TreeGrafter"/>
</dbReference>
<feature type="transmembrane region" description="Helical" evidence="10">
    <location>
        <begin position="587"/>
        <end position="607"/>
    </location>
</feature>
<proteinExistence type="inferred from homology"/>
<keyword evidence="6" id="KW-0915">Sodium</keyword>
<evidence type="ECO:0000256" key="9">
    <source>
        <dbReference type="SAM" id="MobiDB-lite"/>
    </source>
</evidence>